<dbReference type="SUPFAM" id="SSF55248">
    <property type="entry name" value="PCD-like"/>
    <property type="match status" value="1"/>
</dbReference>
<keyword evidence="6" id="KW-1185">Reference proteome</keyword>
<comment type="caution">
    <text evidence="5">The sequence shown here is derived from an EMBL/GenBank/DDBJ whole genome shotgun (WGS) entry which is preliminary data.</text>
</comment>
<evidence type="ECO:0000256" key="2">
    <source>
        <dbReference type="ARBA" id="ARBA00006472"/>
    </source>
</evidence>
<organism evidence="5 6">
    <name type="scientific">Vibrio ishigakensis</name>
    <dbReference type="NCBI Taxonomy" id="1481914"/>
    <lineage>
        <taxon>Bacteria</taxon>
        <taxon>Pseudomonadati</taxon>
        <taxon>Pseudomonadota</taxon>
        <taxon>Gammaproteobacteria</taxon>
        <taxon>Vibrionales</taxon>
        <taxon>Vibrionaceae</taxon>
        <taxon>Vibrio</taxon>
    </lineage>
</organism>
<comment type="catalytic activity">
    <reaction evidence="1">
        <text>(4aS,6R)-4a-hydroxy-L-erythro-5,6,7,8-tetrahydrobiopterin = (6R)-L-erythro-6,7-dihydrobiopterin + H2O</text>
        <dbReference type="Rhea" id="RHEA:11920"/>
        <dbReference type="ChEBI" id="CHEBI:15377"/>
        <dbReference type="ChEBI" id="CHEBI:15642"/>
        <dbReference type="ChEBI" id="CHEBI:43120"/>
        <dbReference type="EC" id="4.2.1.96"/>
    </reaction>
</comment>
<protein>
    <recommendedName>
        <fullName evidence="3">4a-hydroxytetrahydrobiopterin dehydratase</fullName>
        <ecNumber evidence="3">4.2.1.96</ecNumber>
    </recommendedName>
</protein>
<accession>A0A0B8P993</accession>
<keyword evidence="4" id="KW-0456">Lyase</keyword>
<dbReference type="Gene3D" id="3.30.1360.20">
    <property type="entry name" value="Transcriptional coactivator/pterin dehydratase"/>
    <property type="match status" value="1"/>
</dbReference>
<name>A0A0B8P993_9VIBR</name>
<sequence length="74" mass="8588">MKNVLNDEEVLIELTRLNENSSLTWELKKEKLFTSIKFNSFIEAFGFLTQVASALRNSTIIPKFTIRTPRLTCH</sequence>
<dbReference type="EC" id="4.2.1.96" evidence="3"/>
<dbReference type="Proteomes" id="UP000031671">
    <property type="component" value="Unassembled WGS sequence"/>
</dbReference>
<comment type="similarity">
    <text evidence="2">Belongs to the pterin-4-alpha-carbinolamine dehydratase family.</text>
</comment>
<reference evidence="5 6" key="1">
    <citation type="submission" date="2015-01" db="EMBL/GenBank/DDBJ databases">
        <title>Vibrio sp. C1 JCM 19231 whole genome shotgun sequence.</title>
        <authorList>
            <person name="Sawabe T."/>
            <person name="Meirelles P."/>
            <person name="Feng G."/>
            <person name="Sayaka M."/>
            <person name="Hattori M."/>
            <person name="Ohkuma M."/>
        </authorList>
    </citation>
    <scope>NUCLEOTIDE SEQUENCE [LARGE SCALE GENOMIC DNA]</scope>
    <source>
        <strain evidence="6">JCM 19231</strain>
    </source>
</reference>
<evidence type="ECO:0000256" key="3">
    <source>
        <dbReference type="ARBA" id="ARBA00013252"/>
    </source>
</evidence>
<dbReference type="Pfam" id="PF01329">
    <property type="entry name" value="Pterin_4a"/>
    <property type="match status" value="1"/>
</dbReference>
<dbReference type="InterPro" id="IPR036428">
    <property type="entry name" value="PCD_sf"/>
</dbReference>
<evidence type="ECO:0000313" key="5">
    <source>
        <dbReference type="EMBL" id="GAM59469.1"/>
    </source>
</evidence>
<evidence type="ECO:0000256" key="1">
    <source>
        <dbReference type="ARBA" id="ARBA00001554"/>
    </source>
</evidence>
<proteinExistence type="inferred from homology"/>
<dbReference type="GO" id="GO:0006729">
    <property type="term" value="P:tetrahydrobiopterin biosynthetic process"/>
    <property type="evidence" value="ECO:0007669"/>
    <property type="project" value="InterPro"/>
</dbReference>
<gene>
    <name evidence="5" type="ORF">JCM19231_2305</name>
</gene>
<evidence type="ECO:0000256" key="4">
    <source>
        <dbReference type="ARBA" id="ARBA00023239"/>
    </source>
</evidence>
<evidence type="ECO:0000313" key="6">
    <source>
        <dbReference type="Proteomes" id="UP000031671"/>
    </source>
</evidence>
<dbReference type="GO" id="GO:0008124">
    <property type="term" value="F:4-alpha-hydroxytetrahydrobiopterin dehydratase activity"/>
    <property type="evidence" value="ECO:0007669"/>
    <property type="project" value="UniProtKB-EC"/>
</dbReference>
<dbReference type="EMBL" id="BBRZ01000157">
    <property type="protein sequence ID" value="GAM59469.1"/>
    <property type="molecule type" value="Genomic_DNA"/>
</dbReference>
<dbReference type="AlphaFoldDB" id="A0A0B8P993"/>
<reference evidence="5 6" key="2">
    <citation type="submission" date="2015-01" db="EMBL/GenBank/DDBJ databases">
        <authorList>
            <consortium name="NBRP consortium"/>
            <person name="Sawabe T."/>
            <person name="Meirelles P."/>
            <person name="Feng G."/>
            <person name="Sayaka M."/>
            <person name="Hattori M."/>
            <person name="Ohkuma M."/>
        </authorList>
    </citation>
    <scope>NUCLEOTIDE SEQUENCE [LARGE SCALE GENOMIC DNA]</scope>
    <source>
        <strain evidence="6">JCM 19231</strain>
    </source>
</reference>
<dbReference type="InterPro" id="IPR001533">
    <property type="entry name" value="Pterin_deHydtase"/>
</dbReference>